<dbReference type="InterPro" id="IPR002136">
    <property type="entry name" value="Ribosomal_uL4"/>
</dbReference>
<keyword evidence="3 5" id="KW-0687">Ribonucleoprotein</keyword>
<dbReference type="GO" id="GO:0005840">
    <property type="term" value="C:ribosome"/>
    <property type="evidence" value="ECO:0007669"/>
    <property type="project" value="UniProtKB-KW"/>
</dbReference>
<evidence type="ECO:0000256" key="1">
    <source>
        <dbReference type="ARBA" id="ARBA00010528"/>
    </source>
</evidence>
<comment type="function">
    <text evidence="5">Forms part of the polypeptide exit tunnel.</text>
</comment>
<comment type="similarity">
    <text evidence="1 5">Belongs to the universal ribosomal protein uL4 family.</text>
</comment>
<gene>
    <name evidence="5 7" type="primary">rplD</name>
    <name evidence="7" type="ORF">GYA27_02050</name>
</gene>
<evidence type="ECO:0000313" key="8">
    <source>
        <dbReference type="Proteomes" id="UP000526033"/>
    </source>
</evidence>
<proteinExistence type="inferred from homology"/>
<evidence type="ECO:0000256" key="4">
    <source>
        <dbReference type="ARBA" id="ARBA00035244"/>
    </source>
</evidence>
<feature type="region of interest" description="Disordered" evidence="6">
    <location>
        <begin position="47"/>
        <end position="75"/>
    </location>
</feature>
<comment type="function">
    <text evidence="5">One of the primary rRNA binding proteins, this protein initially binds near the 5'-end of the 23S rRNA. It is important during the early stages of 50S assembly. It makes multiple contacts with different domains of the 23S rRNA in the assembled 50S subunit and ribosome.</text>
</comment>
<dbReference type="HAMAP" id="MF_01328_B">
    <property type="entry name" value="Ribosomal_uL4_B"/>
    <property type="match status" value="1"/>
</dbReference>
<dbReference type="Proteomes" id="UP000526033">
    <property type="component" value="Unassembled WGS sequence"/>
</dbReference>
<dbReference type="GO" id="GO:1990904">
    <property type="term" value="C:ribonucleoprotein complex"/>
    <property type="evidence" value="ECO:0007669"/>
    <property type="project" value="UniProtKB-KW"/>
</dbReference>
<protein>
    <recommendedName>
        <fullName evidence="4 5">Large ribosomal subunit protein uL4</fullName>
    </recommendedName>
</protein>
<dbReference type="Gene3D" id="3.40.1370.10">
    <property type="match status" value="1"/>
</dbReference>
<evidence type="ECO:0000313" key="7">
    <source>
        <dbReference type="EMBL" id="NMB69959.1"/>
    </source>
</evidence>
<dbReference type="PANTHER" id="PTHR10746:SF6">
    <property type="entry name" value="LARGE RIBOSOMAL SUBUNIT PROTEIN UL4M"/>
    <property type="match status" value="1"/>
</dbReference>
<dbReference type="NCBIfam" id="TIGR03953">
    <property type="entry name" value="rplD_bact"/>
    <property type="match status" value="1"/>
</dbReference>
<keyword evidence="2 5" id="KW-0689">Ribosomal protein</keyword>
<comment type="subunit">
    <text evidence="5">Part of the 50S ribosomal subunit.</text>
</comment>
<evidence type="ECO:0000256" key="3">
    <source>
        <dbReference type="ARBA" id="ARBA00023274"/>
    </source>
</evidence>
<dbReference type="Pfam" id="PF00573">
    <property type="entry name" value="Ribosomal_L4"/>
    <property type="match status" value="1"/>
</dbReference>
<dbReference type="InterPro" id="IPR013005">
    <property type="entry name" value="Ribosomal_uL4-like"/>
</dbReference>
<evidence type="ECO:0000256" key="6">
    <source>
        <dbReference type="SAM" id="MobiDB-lite"/>
    </source>
</evidence>
<dbReference type="SUPFAM" id="SSF52166">
    <property type="entry name" value="Ribosomal protein L4"/>
    <property type="match status" value="1"/>
</dbReference>
<dbReference type="GO" id="GO:0003735">
    <property type="term" value="F:structural constituent of ribosome"/>
    <property type="evidence" value="ECO:0007669"/>
    <property type="project" value="InterPro"/>
</dbReference>
<organism evidence="7 8">
    <name type="scientific">candidate division WWE3 bacterium</name>
    <dbReference type="NCBI Taxonomy" id="2053526"/>
    <lineage>
        <taxon>Bacteria</taxon>
        <taxon>Katanobacteria</taxon>
    </lineage>
</organism>
<sequence>MKVNLFDTKGNIAGELTLNDAIFGVDPNFETIKQYIYVYLTNQRQGTSSTKTRGEVQGSAAKPWAQKGTGRARAGEKRNPIWRHGGIAHGPKPKDWRIKVSRSVRDSAFISALSLLAQKSALSAVEKLNFEKPETKVANVFVKNTGLKGKTLLVLGSHDKNIVKSFSNIKDVETTLANNLNVYDLMNTKNVIFEKSALESFEKKFLGGEL</sequence>
<evidence type="ECO:0000256" key="2">
    <source>
        <dbReference type="ARBA" id="ARBA00022980"/>
    </source>
</evidence>
<keyword evidence="5" id="KW-0694">RNA-binding</keyword>
<keyword evidence="5" id="KW-0699">rRNA-binding</keyword>
<accession>A0A7X9DKN9</accession>
<reference evidence="7 8" key="1">
    <citation type="journal article" date="2020" name="Biotechnol. Biofuels">
        <title>New insights from the biogas microbiome by comprehensive genome-resolved metagenomics of nearly 1600 species originating from multiple anaerobic digesters.</title>
        <authorList>
            <person name="Campanaro S."/>
            <person name="Treu L."/>
            <person name="Rodriguez-R L.M."/>
            <person name="Kovalovszki A."/>
            <person name="Ziels R.M."/>
            <person name="Maus I."/>
            <person name="Zhu X."/>
            <person name="Kougias P.G."/>
            <person name="Basile A."/>
            <person name="Luo G."/>
            <person name="Schluter A."/>
            <person name="Konstantinidis K.T."/>
            <person name="Angelidaki I."/>
        </authorList>
    </citation>
    <scope>NUCLEOTIDE SEQUENCE [LARGE SCALE GENOMIC DNA]</scope>
    <source>
        <strain evidence="7">AS27yjCOA_165</strain>
    </source>
</reference>
<name>A0A7X9DKN9_UNCKA</name>
<evidence type="ECO:0000256" key="5">
    <source>
        <dbReference type="HAMAP-Rule" id="MF_01328"/>
    </source>
</evidence>
<dbReference type="PANTHER" id="PTHR10746">
    <property type="entry name" value="50S RIBOSOMAL PROTEIN L4"/>
    <property type="match status" value="1"/>
</dbReference>
<dbReference type="EMBL" id="JAAZNL010000020">
    <property type="protein sequence ID" value="NMB69959.1"/>
    <property type="molecule type" value="Genomic_DNA"/>
</dbReference>
<dbReference type="AlphaFoldDB" id="A0A7X9DKN9"/>
<comment type="caution">
    <text evidence="7">The sequence shown here is derived from an EMBL/GenBank/DDBJ whole genome shotgun (WGS) entry which is preliminary data.</text>
</comment>
<dbReference type="GO" id="GO:0019843">
    <property type="term" value="F:rRNA binding"/>
    <property type="evidence" value="ECO:0007669"/>
    <property type="project" value="UniProtKB-UniRule"/>
</dbReference>
<dbReference type="InterPro" id="IPR023574">
    <property type="entry name" value="Ribosomal_uL4_dom_sf"/>
</dbReference>
<dbReference type="GO" id="GO:0006412">
    <property type="term" value="P:translation"/>
    <property type="evidence" value="ECO:0007669"/>
    <property type="project" value="UniProtKB-UniRule"/>
</dbReference>